<dbReference type="CDD" id="cd00090">
    <property type="entry name" value="HTH_ARSR"/>
    <property type="match status" value="1"/>
</dbReference>
<feature type="domain" description="Winged helix DNA-binding" evidence="1">
    <location>
        <begin position="16"/>
        <end position="95"/>
    </location>
</feature>
<comment type="caution">
    <text evidence="2">The sequence shown here is derived from an EMBL/GenBank/DDBJ whole genome shotgun (WGS) entry which is preliminary data.</text>
</comment>
<dbReference type="InterPro" id="IPR027395">
    <property type="entry name" value="WH_DNA-bd_dom"/>
</dbReference>
<evidence type="ECO:0000313" key="3">
    <source>
        <dbReference type="Proteomes" id="UP000076630"/>
    </source>
</evidence>
<dbReference type="InterPro" id="IPR036390">
    <property type="entry name" value="WH_DNA-bd_sf"/>
</dbReference>
<dbReference type="EMBL" id="LQNU01000057">
    <property type="protein sequence ID" value="KZE80266.1"/>
    <property type="molecule type" value="Genomic_DNA"/>
</dbReference>
<dbReference type="SUPFAM" id="SSF46785">
    <property type="entry name" value="Winged helix' DNA-binding domain"/>
    <property type="match status" value="1"/>
</dbReference>
<reference evidence="2 3" key="1">
    <citation type="submission" date="2016-01" db="EMBL/GenBank/DDBJ databases">
        <title>Whole genome sequencing of Myroides marinus L41.</title>
        <authorList>
            <person name="Hong K.W."/>
        </authorList>
    </citation>
    <scope>NUCLEOTIDE SEQUENCE [LARGE SCALE GENOMIC DNA]</scope>
    <source>
        <strain evidence="2 3">L41</strain>
    </source>
</reference>
<dbReference type="InterPro" id="IPR011991">
    <property type="entry name" value="ArsR-like_HTH"/>
</dbReference>
<evidence type="ECO:0000259" key="1">
    <source>
        <dbReference type="Pfam" id="PF13601"/>
    </source>
</evidence>
<organism evidence="2 3">
    <name type="scientific">Myroides marinus</name>
    <dbReference type="NCBI Taxonomy" id="703342"/>
    <lineage>
        <taxon>Bacteria</taxon>
        <taxon>Pseudomonadati</taxon>
        <taxon>Bacteroidota</taxon>
        <taxon>Flavobacteriia</taxon>
        <taxon>Flavobacteriales</taxon>
        <taxon>Flavobacteriaceae</taxon>
        <taxon>Myroides</taxon>
    </lineage>
</organism>
<accession>A0A161U4P2</accession>
<name>A0A161U4P2_9FLAO</name>
<dbReference type="AlphaFoldDB" id="A0A161U4P2"/>
<gene>
    <name evidence="2" type="ORF">AV926_10405</name>
</gene>
<dbReference type="PANTHER" id="PTHR37318:SF1">
    <property type="entry name" value="BSL7504 PROTEIN"/>
    <property type="match status" value="1"/>
</dbReference>
<dbReference type="Pfam" id="PF13601">
    <property type="entry name" value="HTH_34"/>
    <property type="match status" value="1"/>
</dbReference>
<dbReference type="Gene3D" id="1.10.10.10">
    <property type="entry name" value="Winged helix-like DNA-binding domain superfamily/Winged helix DNA-binding domain"/>
    <property type="match status" value="1"/>
</dbReference>
<dbReference type="GO" id="GO:0006355">
    <property type="term" value="P:regulation of DNA-templated transcription"/>
    <property type="evidence" value="ECO:0007669"/>
    <property type="project" value="UniProtKB-ARBA"/>
</dbReference>
<dbReference type="PANTHER" id="PTHR37318">
    <property type="entry name" value="BSL7504 PROTEIN"/>
    <property type="match status" value="1"/>
</dbReference>
<dbReference type="OrthoDB" id="9800369at2"/>
<sequence>MKFDLEKLNKVFDNRIRVGIMSGLMVDESLSFKDLKEYLDLTDGNLASHLKNLEDSNYITVTKGFVGRKTNTTYSATEEGKYAFKQHLTYLENIIKTLK</sequence>
<dbReference type="RefSeq" id="WP_038987959.1">
    <property type="nucleotide sequence ID" value="NZ_JWJO01000072.1"/>
</dbReference>
<proteinExistence type="predicted"/>
<dbReference type="InterPro" id="IPR036388">
    <property type="entry name" value="WH-like_DNA-bd_sf"/>
</dbReference>
<dbReference type="Proteomes" id="UP000076630">
    <property type="component" value="Unassembled WGS sequence"/>
</dbReference>
<keyword evidence="3" id="KW-1185">Reference proteome</keyword>
<evidence type="ECO:0000313" key="2">
    <source>
        <dbReference type="EMBL" id="KZE80266.1"/>
    </source>
</evidence>
<protein>
    <submittedName>
        <fullName evidence="2">Transcriptional regulator</fullName>
    </submittedName>
</protein>